<keyword evidence="1" id="KW-0812">Transmembrane</keyword>
<reference evidence="4" key="1">
    <citation type="submission" date="2016-11" db="UniProtKB">
        <authorList>
            <consortium name="WormBaseParasite"/>
        </authorList>
    </citation>
    <scope>IDENTIFICATION</scope>
</reference>
<protein>
    <submittedName>
        <fullName evidence="4">Uncharacterized protein</fullName>
    </submittedName>
</protein>
<dbReference type="Proteomes" id="UP000095281">
    <property type="component" value="Unplaced"/>
</dbReference>
<evidence type="ECO:0000256" key="1">
    <source>
        <dbReference type="SAM" id="Phobius"/>
    </source>
</evidence>
<keyword evidence="3" id="KW-1185">Reference proteome</keyword>
<evidence type="ECO:0000313" key="4">
    <source>
        <dbReference type="WBParaSite" id="MhA1_Contig75.frz3.gene6"/>
    </source>
</evidence>
<feature type="transmembrane region" description="Helical" evidence="1">
    <location>
        <begin position="104"/>
        <end position="125"/>
    </location>
</feature>
<evidence type="ECO:0000313" key="3">
    <source>
        <dbReference type="Proteomes" id="UP000095281"/>
    </source>
</evidence>
<organism evidence="3 4">
    <name type="scientific">Meloidogyne hapla</name>
    <name type="common">Root-knot nematode worm</name>
    <dbReference type="NCBI Taxonomy" id="6305"/>
    <lineage>
        <taxon>Eukaryota</taxon>
        <taxon>Metazoa</taxon>
        <taxon>Ecdysozoa</taxon>
        <taxon>Nematoda</taxon>
        <taxon>Chromadorea</taxon>
        <taxon>Rhabditida</taxon>
        <taxon>Tylenchina</taxon>
        <taxon>Tylenchomorpha</taxon>
        <taxon>Tylenchoidea</taxon>
        <taxon>Meloidogynidae</taxon>
        <taxon>Meloidogyninae</taxon>
        <taxon>Meloidogyne</taxon>
    </lineage>
</organism>
<accession>A0A1I8BXJ4</accession>
<proteinExistence type="predicted"/>
<dbReference type="WBParaSite" id="MhA1_Contig75.frz3.gene6">
    <property type="protein sequence ID" value="MhA1_Contig75.frz3.gene6"/>
    <property type="gene ID" value="MhA1_Contig75.frz3.gene6"/>
</dbReference>
<evidence type="ECO:0000256" key="2">
    <source>
        <dbReference type="SAM" id="SignalP"/>
    </source>
</evidence>
<keyword evidence="1" id="KW-1133">Transmembrane helix</keyword>
<dbReference type="AlphaFoldDB" id="A0A1I8BXJ4"/>
<keyword evidence="1" id="KW-0472">Membrane</keyword>
<feature type="chain" id="PRO_5009316270" evidence="2">
    <location>
        <begin position="20"/>
        <end position="135"/>
    </location>
</feature>
<keyword evidence="2" id="KW-0732">Signal</keyword>
<name>A0A1I8BXJ4_MELHA</name>
<feature type="signal peptide" evidence="2">
    <location>
        <begin position="1"/>
        <end position="19"/>
    </location>
</feature>
<sequence>MLSTRLCLVLLLQPIVIDSINNSTEALGNKITVSQNEQQRMFYAIVSGQNPWEIQKHDSKEFNKKVEEVQKQNLTDTQTTDGGKINNTVATTVTKRGKHYDTSWRWGLVSGCAFFLAAIVILLGWEHCSDEDQAD</sequence>